<dbReference type="VEuPathDB" id="VectorBase:GBRI003490"/>
<sequence length="147" mass="16266">MRSKVHFQTYGCTYSYTPIYSKLFRICTSVANGESGTDRIDRSFIHQQSSSLSSSVDDEAALRTTNGPANNENKNNKTKNIEKSIFISEIPENATQSLIRILDTYDLNAKLLLVTNFAIIIYHSVGLSAITDGEPAIQLTSQLARAD</sequence>
<accession>A0A1A9W202</accession>
<evidence type="ECO:0000313" key="2">
    <source>
        <dbReference type="EnsemblMetazoa" id="GBRI003490-PA"/>
    </source>
</evidence>
<feature type="compositionally biased region" description="Low complexity" evidence="1">
    <location>
        <begin position="64"/>
        <end position="73"/>
    </location>
</feature>
<organism evidence="2 3">
    <name type="scientific">Glossina brevipalpis</name>
    <dbReference type="NCBI Taxonomy" id="37001"/>
    <lineage>
        <taxon>Eukaryota</taxon>
        <taxon>Metazoa</taxon>
        <taxon>Ecdysozoa</taxon>
        <taxon>Arthropoda</taxon>
        <taxon>Hexapoda</taxon>
        <taxon>Insecta</taxon>
        <taxon>Pterygota</taxon>
        <taxon>Neoptera</taxon>
        <taxon>Endopterygota</taxon>
        <taxon>Diptera</taxon>
        <taxon>Brachycera</taxon>
        <taxon>Muscomorpha</taxon>
        <taxon>Hippoboscoidea</taxon>
        <taxon>Glossinidae</taxon>
        <taxon>Glossina</taxon>
    </lineage>
</organism>
<dbReference type="AlphaFoldDB" id="A0A1A9W202"/>
<proteinExistence type="predicted"/>
<dbReference type="EnsemblMetazoa" id="GBRI003490-RA">
    <property type="protein sequence ID" value="GBRI003490-PA"/>
    <property type="gene ID" value="GBRI003490"/>
</dbReference>
<dbReference type="Proteomes" id="UP000091820">
    <property type="component" value="Unassembled WGS sequence"/>
</dbReference>
<reference evidence="3" key="1">
    <citation type="submission" date="2014-03" db="EMBL/GenBank/DDBJ databases">
        <authorList>
            <person name="Aksoy S."/>
            <person name="Warren W."/>
            <person name="Wilson R.K."/>
        </authorList>
    </citation>
    <scope>NUCLEOTIDE SEQUENCE [LARGE SCALE GENOMIC DNA]</scope>
    <source>
        <strain evidence="3">IAEA</strain>
    </source>
</reference>
<keyword evidence="3" id="KW-1185">Reference proteome</keyword>
<evidence type="ECO:0000256" key="1">
    <source>
        <dbReference type="SAM" id="MobiDB-lite"/>
    </source>
</evidence>
<protein>
    <submittedName>
        <fullName evidence="2">Uncharacterized protein</fullName>
    </submittedName>
</protein>
<evidence type="ECO:0000313" key="3">
    <source>
        <dbReference type="Proteomes" id="UP000091820"/>
    </source>
</evidence>
<feature type="region of interest" description="Disordered" evidence="1">
    <location>
        <begin position="51"/>
        <end position="77"/>
    </location>
</feature>
<name>A0A1A9W202_9MUSC</name>
<reference evidence="2" key="2">
    <citation type="submission" date="2020-05" db="UniProtKB">
        <authorList>
            <consortium name="EnsemblMetazoa"/>
        </authorList>
    </citation>
    <scope>IDENTIFICATION</scope>
    <source>
        <strain evidence="2">IAEA</strain>
    </source>
</reference>